<reference evidence="5 6" key="1">
    <citation type="submission" date="2018-05" db="EMBL/GenBank/DDBJ databases">
        <title>Genomic Encyclopedia of Type Strains, Phase IV (KMG-IV): sequencing the most valuable type-strain genomes for metagenomic binning, comparative biology and taxonomic classification.</title>
        <authorList>
            <person name="Goeker M."/>
        </authorList>
    </citation>
    <scope>NUCLEOTIDE SEQUENCE [LARGE SCALE GENOMIC DNA]</scope>
    <source>
        <strain evidence="5 6">JC118</strain>
    </source>
</reference>
<proteinExistence type="predicted"/>
<dbReference type="STRING" id="1034346.GCA_000313565_01549"/>
<keyword evidence="4" id="KW-0732">Signal</keyword>
<evidence type="ECO:0000256" key="2">
    <source>
        <dbReference type="PROSITE-ProRule" id="PRU00591"/>
    </source>
</evidence>
<protein>
    <submittedName>
        <fullName evidence="5">Putative cell wall binding repeat protein</fullName>
    </submittedName>
</protein>
<dbReference type="InterPro" id="IPR018337">
    <property type="entry name" value="Cell_wall/Cho-bd_repeat"/>
</dbReference>
<keyword evidence="6" id="KW-1185">Reference proteome</keyword>
<accession>A0A318L3F2</accession>
<feature type="signal peptide" evidence="4">
    <location>
        <begin position="1"/>
        <end position="28"/>
    </location>
</feature>
<dbReference type="EMBL" id="QJKH01000004">
    <property type="protein sequence ID" value="PXX80053.1"/>
    <property type="molecule type" value="Genomic_DNA"/>
</dbReference>
<comment type="caution">
    <text evidence="5">The sequence shown here is derived from an EMBL/GenBank/DDBJ whole genome shotgun (WGS) entry which is preliminary data.</text>
</comment>
<feature type="region of interest" description="Disordered" evidence="3">
    <location>
        <begin position="346"/>
        <end position="381"/>
    </location>
</feature>
<dbReference type="AlphaFoldDB" id="A0A318L3F2"/>
<organism evidence="5 6">
    <name type="scientific">Dielma fastidiosa</name>
    <dbReference type="NCBI Taxonomy" id="1034346"/>
    <lineage>
        <taxon>Bacteria</taxon>
        <taxon>Bacillati</taxon>
        <taxon>Bacillota</taxon>
        <taxon>Erysipelotrichia</taxon>
        <taxon>Erysipelotrichales</taxon>
        <taxon>Erysipelotrichaceae</taxon>
        <taxon>Dielma</taxon>
    </lineage>
</organism>
<evidence type="ECO:0000313" key="6">
    <source>
        <dbReference type="Proteomes" id="UP000247612"/>
    </source>
</evidence>
<gene>
    <name evidence="5" type="ORF">DES51_10455</name>
</gene>
<evidence type="ECO:0000256" key="3">
    <source>
        <dbReference type="SAM" id="MobiDB-lite"/>
    </source>
</evidence>
<feature type="chain" id="PRO_5016252260" evidence="4">
    <location>
        <begin position="29"/>
        <end position="837"/>
    </location>
</feature>
<evidence type="ECO:0000256" key="1">
    <source>
        <dbReference type="ARBA" id="ARBA00022737"/>
    </source>
</evidence>
<sequence length="837" mass="90479">MKSNKTKSAMTALVIAAMLCSAAMPIRAAEAQWVNNNGTWSYVKEDGSIAKGWIKDGDCWYAFDDNGAMRTGWIASNEHWYFMGESGVMQADAWVEDNGARYYIKGTGVMAKDYVKDGYELTEDGKAIPLAESKSVVLTDPEAIEGEVIEGNLYVDVTTAKALELKGVTVKGKLVIIGDNKTAGKLTITDSKIESISTQTRNTEVVLSGETEVKTIVLEETAAVTPDKSFKGEVEKIEVQSTTKGEIVIEVPAQEVSTRTYASVDIQAPVESLEVKTDTQIKVNADVKNVIVTESAKDTKVEVSKGSTVGTLTADAPVSIDGKGTINKVEANVDGVEAGKDTVIKDVETGKDVEKAPEVNKPSTGGSTGGSSSGGSETRPTVETTLAPVAVRQDGPNAMAPDESEFGGKETFEYANAYEAAGADIKTENGKATIILPEAFNESNKAALLELFGDEALGADKNTLYAGLEIAIPAGATQVKSSKNLNDLGNAEVIDNTNSYGNCLMQYIGIATTDDQGTHPAAESKTDLYYQFLDENNQVLKTYKLTVEKVRANPISKTSVTKLFDGKDYAKATTDLGSVSYTRNGNTIKASGDVNYITGWSAYPGEEANGYYIVLDIDVKGFEKTAVSKMTLSDNNTVKELKNTAENQNDTHTWIVRLRDNEDTIKVSVDFEGNGNFIEYTIDTSDLTLKEPVTFTANDDFDWYGKKLADIQSNVEVTNDTITGTLNYVTGWSAGAWGEEMNEGYYIVFDINVPNAKTITMRGDKPNQGETPHTWVIYLGKTEDEVRAKSSLEIIVDMDGDMEKTSNDKFTYTLDLSGLVLTPKPETIPNPGENITE</sequence>
<dbReference type="PROSITE" id="PS51170">
    <property type="entry name" value="CW"/>
    <property type="match status" value="1"/>
</dbReference>
<name>A0A318L3F2_9FIRM</name>
<evidence type="ECO:0000256" key="4">
    <source>
        <dbReference type="SAM" id="SignalP"/>
    </source>
</evidence>
<feature type="compositionally biased region" description="Basic and acidic residues" evidence="3">
    <location>
        <begin position="346"/>
        <end position="358"/>
    </location>
</feature>
<dbReference type="Gene3D" id="2.10.270.10">
    <property type="entry name" value="Cholin Binding"/>
    <property type="match status" value="1"/>
</dbReference>
<dbReference type="Pfam" id="PF01473">
    <property type="entry name" value="Choline_bind_1"/>
    <property type="match status" value="4"/>
</dbReference>
<dbReference type="SUPFAM" id="SSF69360">
    <property type="entry name" value="Cell wall binding repeat"/>
    <property type="match status" value="1"/>
</dbReference>
<keyword evidence="1" id="KW-0677">Repeat</keyword>
<dbReference type="RefSeq" id="WP_110370597.1">
    <property type="nucleotide sequence ID" value="NZ_QJKH01000004.1"/>
</dbReference>
<dbReference type="Proteomes" id="UP000247612">
    <property type="component" value="Unassembled WGS sequence"/>
</dbReference>
<evidence type="ECO:0000313" key="5">
    <source>
        <dbReference type="EMBL" id="PXX80053.1"/>
    </source>
</evidence>
<feature type="repeat" description="Cell wall-binding" evidence="2">
    <location>
        <begin position="50"/>
        <end position="69"/>
    </location>
</feature>